<proteinExistence type="inferred from homology"/>
<gene>
    <name evidence="5" type="ORF">OLMES_0450</name>
</gene>
<name>A0A1Y0I525_9GAMM</name>
<dbReference type="AlphaFoldDB" id="A0A1Y0I525"/>
<dbReference type="RefSeq" id="WP_087459744.1">
    <property type="nucleotide sequence ID" value="NZ_CP021425.1"/>
</dbReference>
<evidence type="ECO:0000256" key="1">
    <source>
        <dbReference type="ARBA" id="ARBA00010333"/>
    </source>
</evidence>
<dbReference type="OrthoDB" id="5296159at2"/>
<accession>A0A1Y0I525</accession>
<dbReference type="EMBL" id="CP021425">
    <property type="protein sequence ID" value="ARU54554.1"/>
    <property type="molecule type" value="Genomic_DNA"/>
</dbReference>
<evidence type="ECO:0000313" key="6">
    <source>
        <dbReference type="Proteomes" id="UP000196027"/>
    </source>
</evidence>
<feature type="chain" id="PRO_5012620838" evidence="3">
    <location>
        <begin position="22"/>
        <end position="246"/>
    </location>
</feature>
<organism evidence="5 6">
    <name type="scientific">Oleiphilus messinensis</name>
    <dbReference type="NCBI Taxonomy" id="141451"/>
    <lineage>
        <taxon>Bacteria</taxon>
        <taxon>Pseudomonadati</taxon>
        <taxon>Pseudomonadota</taxon>
        <taxon>Gammaproteobacteria</taxon>
        <taxon>Oceanospirillales</taxon>
        <taxon>Oleiphilaceae</taxon>
        <taxon>Oleiphilus</taxon>
    </lineage>
</organism>
<comment type="similarity">
    <text evidence="1">Belongs to the bacterial solute-binding protein 3 family.</text>
</comment>
<evidence type="ECO:0000256" key="3">
    <source>
        <dbReference type="SAM" id="SignalP"/>
    </source>
</evidence>
<dbReference type="Proteomes" id="UP000196027">
    <property type="component" value="Chromosome"/>
</dbReference>
<reference evidence="5 6" key="1">
    <citation type="submission" date="2017-05" db="EMBL/GenBank/DDBJ databases">
        <title>Genomic insights into alkan degradation activity of Oleiphilus messinensis.</title>
        <authorList>
            <person name="Kozyavkin S.A."/>
            <person name="Slesarev A.I."/>
            <person name="Golyshin P.N."/>
            <person name="Korzhenkov A."/>
            <person name="Golyshina O.N."/>
            <person name="Toshchakov S.V."/>
        </authorList>
    </citation>
    <scope>NUCLEOTIDE SEQUENCE [LARGE SCALE GENOMIC DNA]</scope>
    <source>
        <strain evidence="5 6">ME102</strain>
    </source>
</reference>
<dbReference type="KEGG" id="ome:OLMES_0450"/>
<evidence type="ECO:0000256" key="2">
    <source>
        <dbReference type="ARBA" id="ARBA00022729"/>
    </source>
</evidence>
<dbReference type="InterPro" id="IPR001638">
    <property type="entry name" value="Solute-binding_3/MltF_N"/>
</dbReference>
<dbReference type="SUPFAM" id="SSF53850">
    <property type="entry name" value="Periplasmic binding protein-like II"/>
    <property type="match status" value="1"/>
</dbReference>
<evidence type="ECO:0000259" key="4">
    <source>
        <dbReference type="Pfam" id="PF00497"/>
    </source>
</evidence>
<sequence>MYDRYRRFLFLLMFCACTVSPAETIVISTGEWMPLISSRLKNDGPISMVVREAFATQGIAVEFEYYPWKRALEEVNLGRVHGSSAWRVTPERDALYYFSDEVYEGLNVFFHLETNDFDWNSFRDLNRYRIGGVLGYAYSIDFKAAEDRGEFQVIRIRDEKSLVSMLLSDRLDAFPANREVGLHAILVMAPGAYARIRMHPKPLEKKPLHLVLKKDKDGKRLLQRFNQGLAALKKSGRYQLIYEGAR</sequence>
<dbReference type="Gene3D" id="3.40.190.10">
    <property type="entry name" value="Periplasmic binding protein-like II"/>
    <property type="match status" value="2"/>
</dbReference>
<evidence type="ECO:0000313" key="5">
    <source>
        <dbReference type="EMBL" id="ARU54554.1"/>
    </source>
</evidence>
<feature type="signal peptide" evidence="3">
    <location>
        <begin position="1"/>
        <end position="21"/>
    </location>
</feature>
<feature type="domain" description="Solute-binding protein family 3/N-terminal" evidence="4">
    <location>
        <begin position="49"/>
        <end position="243"/>
    </location>
</feature>
<dbReference type="PANTHER" id="PTHR35936">
    <property type="entry name" value="MEMBRANE-BOUND LYTIC MUREIN TRANSGLYCOSYLASE F"/>
    <property type="match status" value="1"/>
</dbReference>
<keyword evidence="6" id="KW-1185">Reference proteome</keyword>
<dbReference type="Pfam" id="PF00497">
    <property type="entry name" value="SBP_bac_3"/>
    <property type="match status" value="1"/>
</dbReference>
<dbReference type="PANTHER" id="PTHR35936:SF25">
    <property type="entry name" value="ABC TRANSPORTER SUBSTRATE-BINDING PROTEIN"/>
    <property type="match status" value="1"/>
</dbReference>
<protein>
    <submittedName>
        <fullName evidence="5">Extracellular solute-binding protein</fullName>
    </submittedName>
</protein>
<keyword evidence="2 3" id="KW-0732">Signal</keyword>